<evidence type="ECO:0008006" key="16">
    <source>
        <dbReference type="Google" id="ProtNLM"/>
    </source>
</evidence>
<dbReference type="Pfam" id="PF00067">
    <property type="entry name" value="p450"/>
    <property type="match status" value="1"/>
</dbReference>
<comment type="subcellular location">
    <subcellularLocation>
        <location evidence="2">Membrane</location>
        <topology evidence="2">Single-pass membrane protein</topology>
    </subcellularLocation>
</comment>
<evidence type="ECO:0000313" key="14">
    <source>
        <dbReference type="EMBL" id="KAJ8421516.1"/>
    </source>
</evidence>
<dbReference type="GO" id="GO:0016125">
    <property type="term" value="P:sterol metabolic process"/>
    <property type="evidence" value="ECO:0007669"/>
    <property type="project" value="TreeGrafter"/>
</dbReference>
<evidence type="ECO:0000256" key="1">
    <source>
        <dbReference type="ARBA" id="ARBA00001971"/>
    </source>
</evidence>
<keyword evidence="8 13" id="KW-0560">Oxidoreductase</keyword>
<name>A0A9Q1GLU1_9CARY</name>
<dbReference type="GO" id="GO:0016020">
    <property type="term" value="C:membrane"/>
    <property type="evidence" value="ECO:0007669"/>
    <property type="project" value="UniProtKB-SubCell"/>
</dbReference>
<reference evidence="14" key="1">
    <citation type="submission" date="2022-04" db="EMBL/GenBank/DDBJ databases">
        <title>Carnegiea gigantea Genome sequencing and assembly v2.</title>
        <authorList>
            <person name="Copetti D."/>
            <person name="Sanderson M.J."/>
            <person name="Burquez A."/>
            <person name="Wojciechowski M.F."/>
        </authorList>
    </citation>
    <scope>NUCLEOTIDE SEQUENCE</scope>
    <source>
        <strain evidence="14">SGP5-SGP5p</strain>
        <tissue evidence="14">Aerial part</tissue>
    </source>
</reference>
<dbReference type="GO" id="GO:0005506">
    <property type="term" value="F:iron ion binding"/>
    <property type="evidence" value="ECO:0007669"/>
    <property type="project" value="InterPro"/>
</dbReference>
<dbReference type="OrthoDB" id="3945418at2759"/>
<evidence type="ECO:0000256" key="9">
    <source>
        <dbReference type="ARBA" id="ARBA00023004"/>
    </source>
</evidence>
<keyword evidence="5" id="KW-0812">Transmembrane</keyword>
<comment type="cofactor">
    <cofactor evidence="1 12">
        <name>heme</name>
        <dbReference type="ChEBI" id="CHEBI:30413"/>
    </cofactor>
</comment>
<dbReference type="EMBL" id="JAKOGI010002690">
    <property type="protein sequence ID" value="KAJ8421516.1"/>
    <property type="molecule type" value="Genomic_DNA"/>
</dbReference>
<gene>
    <name evidence="14" type="ORF">Cgig2_020737</name>
</gene>
<sequence length="212" mass="24530">MSCFKKVVIAKSKAPWELLNWEDIQKMKHSWNVANMRLVPPLQGAFRQAITDFICSLGGFDGVNSAITFTAKYLAEFPHIYDLVYRGVFREALHEFMYAGFTIPKGWKLQWSAYTTHLNPEYFPNPEKFDPTRFEGKGPDPYTYVAFGGGTRLCPGRDYARLTILVYMHNMVKRFRWEKLLPNEQITVDLSPHPAEGLPIRLIPHEKNNTQN</sequence>
<accession>A0A9Q1GLU1</accession>
<dbReference type="GO" id="GO:0016705">
    <property type="term" value="F:oxidoreductase activity, acting on paired donors, with incorporation or reduction of molecular oxygen"/>
    <property type="evidence" value="ECO:0007669"/>
    <property type="project" value="InterPro"/>
</dbReference>
<evidence type="ECO:0000256" key="11">
    <source>
        <dbReference type="ARBA" id="ARBA00023136"/>
    </source>
</evidence>
<evidence type="ECO:0000313" key="15">
    <source>
        <dbReference type="Proteomes" id="UP001153076"/>
    </source>
</evidence>
<evidence type="ECO:0000256" key="13">
    <source>
        <dbReference type="RuleBase" id="RU000461"/>
    </source>
</evidence>
<evidence type="ECO:0000256" key="7">
    <source>
        <dbReference type="ARBA" id="ARBA00022989"/>
    </source>
</evidence>
<proteinExistence type="inferred from homology"/>
<dbReference type="InterPro" id="IPR001128">
    <property type="entry name" value="Cyt_P450"/>
</dbReference>
<dbReference type="PRINTS" id="PR00463">
    <property type="entry name" value="EP450I"/>
</dbReference>
<dbReference type="InterPro" id="IPR036396">
    <property type="entry name" value="Cyt_P450_sf"/>
</dbReference>
<dbReference type="PANTHER" id="PTHR24286:SF349">
    <property type="entry name" value="CYTOCHROME P450 716A1-RELATED"/>
    <property type="match status" value="1"/>
</dbReference>
<feature type="binding site" description="axial binding residue" evidence="12">
    <location>
        <position position="154"/>
    </location>
    <ligand>
        <name>heme</name>
        <dbReference type="ChEBI" id="CHEBI:30413"/>
    </ligand>
    <ligandPart>
        <name>Fe</name>
        <dbReference type="ChEBI" id="CHEBI:18248"/>
    </ligandPart>
</feature>
<evidence type="ECO:0000256" key="6">
    <source>
        <dbReference type="ARBA" id="ARBA00022723"/>
    </source>
</evidence>
<comment type="caution">
    <text evidence="14">The sequence shown here is derived from an EMBL/GenBank/DDBJ whole genome shotgun (WGS) entry which is preliminary data.</text>
</comment>
<dbReference type="GO" id="GO:0020037">
    <property type="term" value="F:heme binding"/>
    <property type="evidence" value="ECO:0007669"/>
    <property type="project" value="InterPro"/>
</dbReference>
<dbReference type="SUPFAM" id="SSF48264">
    <property type="entry name" value="Cytochrome P450"/>
    <property type="match status" value="1"/>
</dbReference>
<keyword evidence="4 12" id="KW-0349">Heme</keyword>
<evidence type="ECO:0000256" key="2">
    <source>
        <dbReference type="ARBA" id="ARBA00004167"/>
    </source>
</evidence>
<keyword evidence="6 12" id="KW-0479">Metal-binding</keyword>
<evidence type="ECO:0000256" key="5">
    <source>
        <dbReference type="ARBA" id="ARBA00022692"/>
    </source>
</evidence>
<keyword evidence="10 13" id="KW-0503">Monooxygenase</keyword>
<dbReference type="PANTHER" id="PTHR24286">
    <property type="entry name" value="CYTOCHROME P450 26"/>
    <property type="match status" value="1"/>
</dbReference>
<dbReference type="AlphaFoldDB" id="A0A9Q1GLU1"/>
<dbReference type="PROSITE" id="PS00086">
    <property type="entry name" value="CYTOCHROME_P450"/>
    <property type="match status" value="1"/>
</dbReference>
<protein>
    <recommendedName>
        <fullName evidence="16">Cytochrome P450</fullName>
    </recommendedName>
</protein>
<dbReference type="InterPro" id="IPR017972">
    <property type="entry name" value="Cyt_P450_CS"/>
</dbReference>
<dbReference type="Proteomes" id="UP001153076">
    <property type="component" value="Unassembled WGS sequence"/>
</dbReference>
<evidence type="ECO:0000256" key="4">
    <source>
        <dbReference type="ARBA" id="ARBA00022617"/>
    </source>
</evidence>
<keyword evidence="9 12" id="KW-0408">Iron</keyword>
<comment type="similarity">
    <text evidence="3 13">Belongs to the cytochrome P450 family.</text>
</comment>
<evidence type="ECO:0000256" key="3">
    <source>
        <dbReference type="ARBA" id="ARBA00010617"/>
    </source>
</evidence>
<evidence type="ECO:0000256" key="12">
    <source>
        <dbReference type="PIRSR" id="PIRSR602401-1"/>
    </source>
</evidence>
<keyword evidence="7" id="KW-1133">Transmembrane helix</keyword>
<dbReference type="InterPro" id="IPR002401">
    <property type="entry name" value="Cyt_P450_E_grp-I"/>
</dbReference>
<dbReference type="GO" id="GO:0004497">
    <property type="term" value="F:monooxygenase activity"/>
    <property type="evidence" value="ECO:0007669"/>
    <property type="project" value="UniProtKB-KW"/>
</dbReference>
<keyword evidence="15" id="KW-1185">Reference proteome</keyword>
<dbReference type="Gene3D" id="1.10.630.10">
    <property type="entry name" value="Cytochrome P450"/>
    <property type="match status" value="1"/>
</dbReference>
<keyword evidence="11" id="KW-0472">Membrane</keyword>
<evidence type="ECO:0000256" key="8">
    <source>
        <dbReference type="ARBA" id="ARBA00023002"/>
    </source>
</evidence>
<evidence type="ECO:0000256" key="10">
    <source>
        <dbReference type="ARBA" id="ARBA00023033"/>
    </source>
</evidence>
<organism evidence="14 15">
    <name type="scientific">Carnegiea gigantea</name>
    <dbReference type="NCBI Taxonomy" id="171969"/>
    <lineage>
        <taxon>Eukaryota</taxon>
        <taxon>Viridiplantae</taxon>
        <taxon>Streptophyta</taxon>
        <taxon>Embryophyta</taxon>
        <taxon>Tracheophyta</taxon>
        <taxon>Spermatophyta</taxon>
        <taxon>Magnoliopsida</taxon>
        <taxon>eudicotyledons</taxon>
        <taxon>Gunneridae</taxon>
        <taxon>Pentapetalae</taxon>
        <taxon>Caryophyllales</taxon>
        <taxon>Cactineae</taxon>
        <taxon>Cactaceae</taxon>
        <taxon>Cactoideae</taxon>
        <taxon>Echinocereeae</taxon>
        <taxon>Carnegiea</taxon>
    </lineage>
</organism>